<name>A0A7R9WCS9_9STRA</name>
<dbReference type="Pfam" id="PF10243">
    <property type="entry name" value="MIP-T3"/>
    <property type="match status" value="1"/>
</dbReference>
<evidence type="ECO:0000259" key="3">
    <source>
        <dbReference type="Pfam" id="PF10243"/>
    </source>
</evidence>
<feature type="compositionally biased region" description="Polar residues" evidence="2">
    <location>
        <begin position="470"/>
        <end position="479"/>
    </location>
</feature>
<feature type="compositionally biased region" description="Basic and acidic residues" evidence="2">
    <location>
        <begin position="802"/>
        <end position="827"/>
    </location>
</feature>
<sequence length="1036" mass="114513">MSCKSKVAIDSGDGNRSGSPELWWFALSSSSPLSSEEATSADLRSALEGVAGHRGSTSLDFLADRRLLVRPPFSFVRAVGSMFMQGIGLFGNNGNDGGDDGNADSNGVRLFDDRELDPTASLDRTEKIRFLTKLLAIVAFVTKIRVDVYMSPSRILSGHDADHTRLFLRTLAHVAGNHPREDWEEAAREVVRIGPTALYKRSVRVRNAIVALQAMVRGMLARGGGLGSKSKVDRPSISVPADGAQYVYHTTANFRTKGCADAVELCGMQTATTGQGESCHTMHSSLLEPISTEKSENGESKNVRSGKGGANYLLIASENSALLVRREHKIAGAHGEGVEETSTRTGDDSMLLSHSKRDRDGQRIQSTDISNCSPSDGISRRRSRSPDGARRGIERKASQSSLITLQRRNNNVLDPGALPSAKDASMEDVVHHVREKRESELSHLRLVLDNERQRQRSRLQQRLDGHRGGYSSSPNTSAYTPPCSRRRGHRCEWRPPSSAPAPVGSSCVWEQGSNHDDSVSRLPLLLNSWLPRGAKGQSHQEARSPRGVLKLSFAHKAVGNDSPPVNDSKIKEEERAKKCARQMRKLMEKEKRIQARLDEALVKEDNLRHKEERLAHLAEALRKRQQRLQRREDAHVLLVDEGVAKGGELGGHAPLGSSSADANAAACKECHVKSDKIARLQRKLSDQSGALTRQEEEVHYLRRRLKEMEAESAQMLFSGSSKPTIAIRVPTVVQRRLRGRNMKKTSANHDQSTKRVKWPDGQRHRPNRVPLITRQSSSVSPEEVHGETPRVHNTNKGHPVKAPKETSPAKKHWGEGKENFVDQRRQTRDTVPFEEVLQHGDMDRSSAVVKQSLDIARVMRKHEAGVESSTLCAHQESSSPTSQNSSCESDPTPSKRPRRTKRKRRNASKRASKQDSTTFQEKRTLQQNVPQRAAPSNETDGGGAQDLQLDLPDFSLIKSTEISAKRYQGYKFSFDDAHDACMLNDNKISSGSREEQKEAGDASAKDRTAAKSGGFICHFDAQMAAALIRFNESCLQ</sequence>
<keyword evidence="1" id="KW-0175">Coiled coil</keyword>
<feature type="coiled-coil region" evidence="1">
    <location>
        <begin position="569"/>
        <end position="631"/>
    </location>
</feature>
<evidence type="ECO:0000313" key="4">
    <source>
        <dbReference type="EMBL" id="CAD8320928.1"/>
    </source>
</evidence>
<proteinExistence type="predicted"/>
<gene>
    <name evidence="4" type="ORF">TDUB1175_LOCUS19344</name>
</gene>
<feature type="compositionally biased region" description="Polar residues" evidence="2">
    <location>
        <begin position="867"/>
        <end position="876"/>
    </location>
</feature>
<accession>A0A7R9WCS9</accession>
<dbReference type="PROSITE" id="PS50096">
    <property type="entry name" value="IQ"/>
    <property type="match status" value="1"/>
</dbReference>
<feature type="compositionally biased region" description="Basic residues" evidence="2">
    <location>
        <begin position="895"/>
        <end position="911"/>
    </location>
</feature>
<feature type="compositionally biased region" description="Low complexity" evidence="2">
    <location>
        <begin position="877"/>
        <end position="892"/>
    </location>
</feature>
<feature type="compositionally biased region" description="Basic and acidic residues" evidence="2">
    <location>
        <begin position="751"/>
        <end position="763"/>
    </location>
</feature>
<feature type="compositionally biased region" description="Basic and acidic residues" evidence="2">
    <location>
        <begin position="384"/>
        <end position="397"/>
    </location>
</feature>
<reference evidence="4" key="1">
    <citation type="submission" date="2021-01" db="EMBL/GenBank/DDBJ databases">
        <authorList>
            <person name="Corre E."/>
            <person name="Pelletier E."/>
            <person name="Niang G."/>
            <person name="Scheremetjew M."/>
            <person name="Finn R."/>
            <person name="Kale V."/>
            <person name="Holt S."/>
            <person name="Cochrane G."/>
            <person name="Meng A."/>
            <person name="Brown T."/>
            <person name="Cohen L."/>
        </authorList>
    </citation>
    <scope>NUCLEOTIDE SEQUENCE</scope>
    <source>
        <strain evidence="4">CCMP147</strain>
    </source>
</reference>
<feature type="coiled-coil region" evidence="1">
    <location>
        <begin position="677"/>
        <end position="711"/>
    </location>
</feature>
<dbReference type="EMBL" id="HBED01038449">
    <property type="protein sequence ID" value="CAD8320928.1"/>
    <property type="molecule type" value="Transcribed_RNA"/>
</dbReference>
<feature type="region of interest" description="Disordered" evidence="2">
    <location>
        <begin position="866"/>
        <end position="947"/>
    </location>
</feature>
<feature type="region of interest" description="Disordered" evidence="2">
    <location>
        <begin position="332"/>
        <end position="401"/>
    </location>
</feature>
<feature type="compositionally biased region" description="Polar residues" evidence="2">
    <location>
        <begin position="363"/>
        <end position="376"/>
    </location>
</feature>
<dbReference type="InterPro" id="IPR042576">
    <property type="entry name" value="TRAF3IP1_N_sf"/>
</dbReference>
<feature type="domain" description="TRAF3-interacting protein 1 N-terminal" evidence="3">
    <location>
        <begin position="66"/>
        <end position="175"/>
    </location>
</feature>
<dbReference type="Gene3D" id="1.10.418.50">
    <property type="entry name" value="Microtubule-binding protein MIP-T3"/>
    <property type="match status" value="1"/>
</dbReference>
<dbReference type="InterPro" id="IPR040468">
    <property type="entry name" value="TRAF3IP1_N"/>
</dbReference>
<organism evidence="4">
    <name type="scientific">Pseudictyota dubia</name>
    <dbReference type="NCBI Taxonomy" id="2749911"/>
    <lineage>
        <taxon>Eukaryota</taxon>
        <taxon>Sar</taxon>
        <taxon>Stramenopiles</taxon>
        <taxon>Ochrophyta</taxon>
        <taxon>Bacillariophyta</taxon>
        <taxon>Mediophyceae</taxon>
        <taxon>Biddulphiophycidae</taxon>
        <taxon>Eupodiscales</taxon>
        <taxon>Odontellaceae</taxon>
        <taxon>Pseudictyota</taxon>
    </lineage>
</organism>
<evidence type="ECO:0000256" key="2">
    <source>
        <dbReference type="SAM" id="MobiDB-lite"/>
    </source>
</evidence>
<feature type="region of interest" description="Disordered" evidence="2">
    <location>
        <begin position="742"/>
        <end position="827"/>
    </location>
</feature>
<dbReference type="AlphaFoldDB" id="A0A7R9WCS9"/>
<evidence type="ECO:0000256" key="1">
    <source>
        <dbReference type="SAM" id="Coils"/>
    </source>
</evidence>
<feature type="region of interest" description="Disordered" evidence="2">
    <location>
        <begin position="452"/>
        <end position="502"/>
    </location>
</feature>
<feature type="compositionally biased region" description="Polar residues" evidence="2">
    <location>
        <begin position="914"/>
        <end position="939"/>
    </location>
</feature>
<protein>
    <recommendedName>
        <fullName evidence="3">TRAF3-interacting protein 1 N-terminal domain-containing protein</fullName>
    </recommendedName>
</protein>